<sequence>MCEGDDHLAWKHPISSEMCKGLRTIKGLVLHSKSRFTILGQSRGQIVHTTVPEDTHACMDRIEQRIKKLRVSDNLVVWDDLDSILVANLLAKFRMPNIEKDTGVGYPHIHFQLYSTVISAHGVSRREPEALRQRSNESMSSFISWGKNQLKDRDRMWALLLLLVRGLPSVIIQFHSLLGLTSLIHLISIGHEHLLNSHITERPPALYPRLRAPQAFAPFALRTPRQFSQLGLSLSQALWKLTDAGLLTLLALRPLPQPIPPYRDPDETVTQDIQYFIRGGRVVRKQPPIIARPLESNVTREKIRREDDEILRARVIPSSLHQKVNFIHEGRVITIQSFGDTYSTSKLVLEISHGDEYLFLTSFTFDEIQTIKVELFYRDHVAFSFDEHGSTVVLDMMRSMSFLPGLGLGCRQHGSGDFIVVVDHDTPFSLGFVSIKADYRYMAFLCNERLKARLLHIPFDYPIRPYRMSLADYFLRALETQMHSKRITSGLNIDQETKLQCHTSLLTLYFLEDTDEYGASIEIADMIDGTILHDEYSDEMFMVDMSQITNDVQPKTTSPLDMIGVLAIEMVEDV</sequence>
<dbReference type="EMBL" id="QGNW01000348">
    <property type="protein sequence ID" value="RVW75459.1"/>
    <property type="molecule type" value="Genomic_DNA"/>
</dbReference>
<reference evidence="1 2" key="1">
    <citation type="journal article" date="2018" name="PLoS Genet.">
        <title>Population sequencing reveals clonal diversity and ancestral inbreeding in the grapevine cultivar Chardonnay.</title>
        <authorList>
            <person name="Roach M.J."/>
            <person name="Johnson D.L."/>
            <person name="Bohlmann J."/>
            <person name="van Vuuren H.J."/>
            <person name="Jones S.J."/>
            <person name="Pretorius I.S."/>
            <person name="Schmidt S.A."/>
            <person name="Borneman A.R."/>
        </authorList>
    </citation>
    <scope>NUCLEOTIDE SEQUENCE [LARGE SCALE GENOMIC DNA]</scope>
    <source>
        <strain evidence="2">cv. Chardonnay</strain>
        <tissue evidence="1">Leaf</tissue>
    </source>
</reference>
<evidence type="ECO:0000313" key="2">
    <source>
        <dbReference type="Proteomes" id="UP000288805"/>
    </source>
</evidence>
<gene>
    <name evidence="1" type="ORF">CK203_061505</name>
</gene>
<protein>
    <submittedName>
        <fullName evidence="1">Uncharacterized protein</fullName>
    </submittedName>
</protein>
<organism evidence="1 2">
    <name type="scientific">Vitis vinifera</name>
    <name type="common">Grape</name>
    <dbReference type="NCBI Taxonomy" id="29760"/>
    <lineage>
        <taxon>Eukaryota</taxon>
        <taxon>Viridiplantae</taxon>
        <taxon>Streptophyta</taxon>
        <taxon>Embryophyta</taxon>
        <taxon>Tracheophyta</taxon>
        <taxon>Spermatophyta</taxon>
        <taxon>Magnoliopsida</taxon>
        <taxon>eudicotyledons</taxon>
        <taxon>Gunneridae</taxon>
        <taxon>Pentapetalae</taxon>
        <taxon>rosids</taxon>
        <taxon>Vitales</taxon>
        <taxon>Vitaceae</taxon>
        <taxon>Viteae</taxon>
        <taxon>Vitis</taxon>
    </lineage>
</organism>
<evidence type="ECO:0000313" key="1">
    <source>
        <dbReference type="EMBL" id="RVW75459.1"/>
    </source>
</evidence>
<proteinExistence type="predicted"/>
<dbReference type="Proteomes" id="UP000288805">
    <property type="component" value="Unassembled WGS sequence"/>
</dbReference>
<accession>A0A438GTD8</accession>
<name>A0A438GTD8_VITVI</name>
<comment type="caution">
    <text evidence="1">The sequence shown here is derived from an EMBL/GenBank/DDBJ whole genome shotgun (WGS) entry which is preliminary data.</text>
</comment>
<dbReference type="AlphaFoldDB" id="A0A438GTD8"/>